<dbReference type="STRING" id="1134406.ADN00_00160"/>
<dbReference type="RefSeq" id="WP_075060933.1">
    <property type="nucleotide sequence ID" value="NZ_LGCL01000002.1"/>
</dbReference>
<evidence type="ECO:0000313" key="1">
    <source>
        <dbReference type="EMBL" id="KPL81002.1"/>
    </source>
</evidence>
<accession>A0A0N8GPI6</accession>
<protein>
    <submittedName>
        <fullName evidence="1">Uncharacterized protein</fullName>
    </submittedName>
</protein>
<reference evidence="1 2" key="1">
    <citation type="submission" date="2015-07" db="EMBL/GenBank/DDBJ databases">
        <title>Genome sequence of Ornatilinea apprima DSM 23815.</title>
        <authorList>
            <person name="Hemp J."/>
            <person name="Ward L.M."/>
            <person name="Pace L.A."/>
            <person name="Fischer W.W."/>
        </authorList>
    </citation>
    <scope>NUCLEOTIDE SEQUENCE [LARGE SCALE GENOMIC DNA]</scope>
    <source>
        <strain evidence="1 2">P3M-1</strain>
    </source>
</reference>
<evidence type="ECO:0000313" key="2">
    <source>
        <dbReference type="Proteomes" id="UP000050417"/>
    </source>
</evidence>
<dbReference type="OrthoDB" id="160864at2"/>
<name>A0A0N8GPI6_9CHLR</name>
<dbReference type="AlphaFoldDB" id="A0A0N8GPI6"/>
<gene>
    <name evidence="1" type="ORF">ADN00_00160</name>
</gene>
<sequence length="144" mass="16401">MSDDTKFSLIRPTLNTAFHIDFDWWKNHDNNWRVHLYSCLCEEHQKMYTNTNEESCVDWIDPETAEVHSVDGLQKVLISHCARQAGFITLQTTLVESVFRTLLANGNVPMNSIQLAEVTGKTANTILQTLTGMRVYKGIRPVSS</sequence>
<keyword evidence="2" id="KW-1185">Reference proteome</keyword>
<comment type="caution">
    <text evidence="1">The sequence shown here is derived from an EMBL/GenBank/DDBJ whole genome shotgun (WGS) entry which is preliminary data.</text>
</comment>
<proteinExistence type="predicted"/>
<organism evidence="1 2">
    <name type="scientific">Ornatilinea apprima</name>
    <dbReference type="NCBI Taxonomy" id="1134406"/>
    <lineage>
        <taxon>Bacteria</taxon>
        <taxon>Bacillati</taxon>
        <taxon>Chloroflexota</taxon>
        <taxon>Anaerolineae</taxon>
        <taxon>Anaerolineales</taxon>
        <taxon>Anaerolineaceae</taxon>
        <taxon>Ornatilinea</taxon>
    </lineage>
</organism>
<dbReference type="Proteomes" id="UP000050417">
    <property type="component" value="Unassembled WGS sequence"/>
</dbReference>
<dbReference type="EMBL" id="LGCL01000002">
    <property type="protein sequence ID" value="KPL81002.1"/>
    <property type="molecule type" value="Genomic_DNA"/>
</dbReference>